<dbReference type="InterPro" id="IPR034345">
    <property type="entry name" value="Gtt2-like_N"/>
</dbReference>
<dbReference type="GO" id="GO:0016740">
    <property type="term" value="F:transferase activity"/>
    <property type="evidence" value="ECO:0007669"/>
    <property type="project" value="UniProtKB-KW"/>
</dbReference>
<evidence type="ECO:0000259" key="2">
    <source>
        <dbReference type="PROSITE" id="PS50405"/>
    </source>
</evidence>
<evidence type="ECO:0000313" key="3">
    <source>
        <dbReference type="EMBL" id="NDY95453.1"/>
    </source>
</evidence>
<name>A0A845UUF1_9GAMM</name>
<dbReference type="PANTHER" id="PTHR44051:SF8">
    <property type="entry name" value="GLUTATHIONE S-TRANSFERASE GSTA"/>
    <property type="match status" value="1"/>
</dbReference>
<dbReference type="Gene3D" id="3.40.30.10">
    <property type="entry name" value="Glutaredoxin"/>
    <property type="match status" value="1"/>
</dbReference>
<accession>A0A845UUF1</accession>
<dbReference type="InterPro" id="IPR036249">
    <property type="entry name" value="Thioredoxin-like_sf"/>
</dbReference>
<dbReference type="PANTHER" id="PTHR44051">
    <property type="entry name" value="GLUTATHIONE S-TRANSFERASE-RELATED"/>
    <property type="match status" value="1"/>
</dbReference>
<dbReference type="SUPFAM" id="SSF52833">
    <property type="entry name" value="Thioredoxin-like"/>
    <property type="match status" value="1"/>
</dbReference>
<gene>
    <name evidence="3" type="ORF">G3I74_06910</name>
</gene>
<dbReference type="Proteomes" id="UP000484885">
    <property type="component" value="Unassembled WGS sequence"/>
</dbReference>
<dbReference type="SFLD" id="SFLDS00019">
    <property type="entry name" value="Glutathione_Transferase_(cytos"/>
    <property type="match status" value="1"/>
</dbReference>
<evidence type="ECO:0000259" key="1">
    <source>
        <dbReference type="PROSITE" id="PS50404"/>
    </source>
</evidence>
<dbReference type="Pfam" id="PF13417">
    <property type="entry name" value="GST_N_3"/>
    <property type="match status" value="1"/>
</dbReference>
<dbReference type="Pfam" id="PF13410">
    <property type="entry name" value="GST_C_2"/>
    <property type="match status" value="1"/>
</dbReference>
<protein>
    <submittedName>
        <fullName evidence="3">Glutathione S-transferase family protein</fullName>
    </submittedName>
</protein>
<feature type="domain" description="GST C-terminal" evidence="2">
    <location>
        <begin position="86"/>
        <end position="212"/>
    </location>
</feature>
<dbReference type="PROSITE" id="PS50405">
    <property type="entry name" value="GST_CTER"/>
    <property type="match status" value="1"/>
</dbReference>
<dbReference type="EMBL" id="JAAGSC010000039">
    <property type="protein sequence ID" value="NDY95453.1"/>
    <property type="molecule type" value="Genomic_DNA"/>
</dbReference>
<keyword evidence="3" id="KW-0808">Transferase</keyword>
<dbReference type="Gene3D" id="1.20.1050.10">
    <property type="match status" value="1"/>
</dbReference>
<proteinExistence type="predicted"/>
<dbReference type="CDD" id="cd03051">
    <property type="entry name" value="GST_N_GTT2_like"/>
    <property type="match status" value="1"/>
</dbReference>
<dbReference type="RefSeq" id="WP_164210837.1">
    <property type="nucleotide sequence ID" value="NZ_JAAGSC010000039.1"/>
</dbReference>
<feature type="domain" description="GST N-terminal" evidence="1">
    <location>
        <begin position="1"/>
        <end position="81"/>
    </location>
</feature>
<keyword evidence="4" id="KW-1185">Reference proteome</keyword>
<dbReference type="InterPro" id="IPR036282">
    <property type="entry name" value="Glutathione-S-Trfase_C_sf"/>
</dbReference>
<evidence type="ECO:0000313" key="4">
    <source>
        <dbReference type="Proteomes" id="UP000484885"/>
    </source>
</evidence>
<dbReference type="InterPro" id="IPR040079">
    <property type="entry name" value="Glutathione_S-Trfase"/>
</dbReference>
<organism evidence="3 4">
    <name type="scientific">Wenzhouxiangella limi</name>
    <dbReference type="NCBI Taxonomy" id="2707351"/>
    <lineage>
        <taxon>Bacteria</taxon>
        <taxon>Pseudomonadati</taxon>
        <taxon>Pseudomonadota</taxon>
        <taxon>Gammaproteobacteria</taxon>
        <taxon>Chromatiales</taxon>
        <taxon>Wenzhouxiangellaceae</taxon>
        <taxon>Wenzhouxiangella</taxon>
    </lineage>
</organism>
<reference evidence="3 4" key="1">
    <citation type="submission" date="2020-02" db="EMBL/GenBank/DDBJ databases">
        <authorList>
            <person name="Zhang X.-Y."/>
        </authorList>
    </citation>
    <scope>NUCLEOTIDE SEQUENCE [LARGE SCALE GENOMIC DNA]</scope>
    <source>
        <strain evidence="3 4">C33</strain>
    </source>
</reference>
<dbReference type="InterPro" id="IPR004045">
    <property type="entry name" value="Glutathione_S-Trfase_N"/>
</dbReference>
<comment type="caution">
    <text evidence="3">The sequence shown here is derived from an EMBL/GenBank/DDBJ whole genome shotgun (WGS) entry which is preliminary data.</text>
</comment>
<dbReference type="InterPro" id="IPR010987">
    <property type="entry name" value="Glutathione-S-Trfase_C-like"/>
</dbReference>
<dbReference type="SFLD" id="SFLDG00358">
    <property type="entry name" value="Main_(cytGST)"/>
    <property type="match status" value="1"/>
</dbReference>
<dbReference type="SUPFAM" id="SSF47616">
    <property type="entry name" value="GST C-terminal domain-like"/>
    <property type="match status" value="1"/>
</dbReference>
<dbReference type="AlphaFoldDB" id="A0A845UUF1"/>
<dbReference type="PROSITE" id="PS50404">
    <property type="entry name" value="GST_NTER"/>
    <property type="match status" value="1"/>
</dbReference>
<sequence length="212" mass="24150">MKLYTYPDAPSPRRVQLFLAEKGLDIPRQTIDLRAGEHLRPEFAAINPALTVPALVLDDGTCLVEPIAICDYLEQVHPEPALFGRSPLERAMVLERNHWIETNGLLAVMEGFRNRSKAMSDRALTGPRRVSQIPELAERGVQRYGWFLEDLDRRLADSDYVAGDRFSLADITAWVTLEFAAWGIRTNLPETLTSLQRWHRQLASRPAFARRD</sequence>